<reference evidence="3 4" key="1">
    <citation type="submission" date="2018-06" db="EMBL/GenBank/DDBJ databases">
        <title>WGS assembly of Brassica rapa FPsc.</title>
        <authorList>
            <person name="Bowman J."/>
            <person name="Kohchi T."/>
            <person name="Yamato K."/>
            <person name="Jenkins J."/>
            <person name="Shu S."/>
            <person name="Ishizaki K."/>
            <person name="Yamaoka S."/>
            <person name="Nishihama R."/>
            <person name="Nakamura Y."/>
            <person name="Berger F."/>
            <person name="Adam C."/>
            <person name="Aki S."/>
            <person name="Althoff F."/>
            <person name="Araki T."/>
            <person name="Arteaga-Vazquez M."/>
            <person name="Balasubrmanian S."/>
            <person name="Bauer D."/>
            <person name="Boehm C."/>
            <person name="Briginshaw L."/>
            <person name="Caballero-Perez J."/>
            <person name="Catarino B."/>
            <person name="Chen F."/>
            <person name="Chiyoda S."/>
            <person name="Chovatia M."/>
            <person name="Davies K."/>
            <person name="Delmans M."/>
            <person name="Demura T."/>
            <person name="Dierschke T."/>
            <person name="Dolan L."/>
            <person name="Dorantes-Acosta A."/>
            <person name="Eklund D."/>
            <person name="Florent S."/>
            <person name="Flores-Sandoval E."/>
            <person name="Fujiyama A."/>
            <person name="Fukuzawa H."/>
            <person name="Galik B."/>
            <person name="Grimanelli D."/>
            <person name="Grimwood J."/>
            <person name="Grossniklaus U."/>
            <person name="Hamada T."/>
            <person name="Haseloff J."/>
            <person name="Hetherington A."/>
            <person name="Higo A."/>
            <person name="Hirakawa Y."/>
            <person name="Hundley H."/>
            <person name="Ikeda Y."/>
            <person name="Inoue K."/>
            <person name="Inoue S."/>
            <person name="Ishida S."/>
            <person name="Jia Q."/>
            <person name="Kakita M."/>
            <person name="Kanazawa T."/>
            <person name="Kawai Y."/>
            <person name="Kawashima T."/>
            <person name="Kennedy M."/>
            <person name="Kinose K."/>
            <person name="Kinoshita T."/>
            <person name="Kohara Y."/>
            <person name="Koide E."/>
            <person name="Komatsu K."/>
            <person name="Kopischke S."/>
            <person name="Kubo M."/>
            <person name="Kyozuka J."/>
            <person name="Lagercrantz U."/>
            <person name="Lin S."/>
            <person name="Lindquist E."/>
            <person name="Lipzen A."/>
            <person name="Lu C."/>
            <person name="Luna E."/>
            <person name="Martienssen R."/>
            <person name="Minamino N."/>
            <person name="Mizutani M."/>
            <person name="Mizutani M."/>
            <person name="Mochizuki N."/>
            <person name="Monte I."/>
            <person name="Mosher R."/>
            <person name="Nagasaki H."/>
            <person name="Nakagami H."/>
            <person name="Naramoto S."/>
            <person name="Nishitani K."/>
            <person name="Ohtani M."/>
            <person name="Okamoto T."/>
            <person name="Okumura M."/>
            <person name="Phillips J."/>
            <person name="Pollak B."/>
            <person name="Reinders A."/>
            <person name="Roevekamp M."/>
            <person name="Sano R."/>
            <person name="Sawa S."/>
            <person name="Schmid M."/>
            <person name="Shirakawa M."/>
            <person name="Solano R."/>
            <person name="Spunde A."/>
            <person name="Suetsugu N."/>
            <person name="Sugano S."/>
            <person name="Sugiyama A."/>
            <person name="Sun R."/>
            <person name="Suzuki Y."/>
            <person name="Takenaka M."/>
            <person name="Takezawa D."/>
            <person name="Tomogane H."/>
            <person name="Tsuzuki M."/>
            <person name="Ueda T."/>
            <person name="Umeda M."/>
            <person name="Ward J."/>
            <person name="Watanabe Y."/>
            <person name="Yazaki K."/>
            <person name="Yokoyama R."/>
            <person name="Yoshitake Y."/>
            <person name="Yotsui I."/>
            <person name="Zachgo S."/>
            <person name="Schmutz J."/>
        </authorList>
    </citation>
    <scope>NUCLEOTIDE SEQUENCE [LARGE SCALE GENOMIC DNA]</scope>
    <source>
        <strain evidence="4">cv. B-3</strain>
    </source>
</reference>
<dbReference type="KEGG" id="brp:103841553"/>
<evidence type="ECO:0000259" key="2">
    <source>
        <dbReference type="Pfam" id="PF03478"/>
    </source>
</evidence>
<dbReference type="EMBL" id="CM010636">
    <property type="protein sequence ID" value="RID47280.1"/>
    <property type="molecule type" value="Genomic_DNA"/>
</dbReference>
<accession>A0A397Y8J3</accession>
<dbReference type="Pfam" id="PF00646">
    <property type="entry name" value="F-box"/>
    <property type="match status" value="1"/>
</dbReference>
<proteinExistence type="predicted"/>
<protein>
    <submittedName>
        <fullName evidence="3">Uncharacterized protein</fullName>
    </submittedName>
</protein>
<dbReference type="InterPro" id="IPR005174">
    <property type="entry name" value="KIB1-4_b-propeller"/>
</dbReference>
<dbReference type="PANTHER" id="PTHR33127">
    <property type="entry name" value="TRANSMEMBRANE PROTEIN"/>
    <property type="match status" value="1"/>
</dbReference>
<dbReference type="Gene3D" id="1.20.1280.50">
    <property type="match status" value="1"/>
</dbReference>
<sequence length="354" mass="40711">MESTRNCKLGSSNAKDQTLLDFPYDLLQLVVSHLPLKDNIRASTVSKTWQQACLSVRVPDRPPWLIYFSKTEESSCELYDPSTQKRYYLSFPELSGSRVCHSNEGWLLMYNPNSFQLFFFNPFTRDRIPLPPLWMAYDQRMAFSCAPTSSNCLLFTVTNVTLHNITVKTCYPNAEEWNTFVFKNQLPVSTFEQIVFSNGVFYCFTNTGHLSIFDPSSSSWNVLLSGQPLKKHHGSNGCFMTQHQGEIFLIYMFSHMNPTVLRLDSTSCEWTERKTLGELTIYASGLCSETRAEQKQPSGVRNCLCLSVFHGFKRSCIYYEVDEESVVSLKWKKSDPYANIWIMPLLNPILNQLL</sequence>
<dbReference type="Proteomes" id="UP000264353">
    <property type="component" value="Chromosome A9"/>
</dbReference>
<dbReference type="InterPro" id="IPR011043">
    <property type="entry name" value="Gal_Oxase/kelch_b-propeller"/>
</dbReference>
<gene>
    <name evidence="3" type="ORF">BRARA_I03884</name>
</gene>
<feature type="domain" description="KIB1-4 beta-propeller" evidence="2">
    <location>
        <begin position="78"/>
        <end position="319"/>
    </location>
</feature>
<dbReference type="OrthoDB" id="1863935at2759"/>
<evidence type="ECO:0000259" key="1">
    <source>
        <dbReference type="Pfam" id="PF00646"/>
    </source>
</evidence>
<dbReference type="CDD" id="cd09917">
    <property type="entry name" value="F-box_SF"/>
    <property type="match status" value="1"/>
</dbReference>
<dbReference type="InterPro" id="IPR001810">
    <property type="entry name" value="F-box_dom"/>
</dbReference>
<organism evidence="3 4">
    <name type="scientific">Brassica campestris</name>
    <name type="common">Field mustard</name>
    <dbReference type="NCBI Taxonomy" id="3711"/>
    <lineage>
        <taxon>Eukaryota</taxon>
        <taxon>Viridiplantae</taxon>
        <taxon>Streptophyta</taxon>
        <taxon>Embryophyta</taxon>
        <taxon>Tracheophyta</taxon>
        <taxon>Spermatophyta</taxon>
        <taxon>Magnoliopsida</taxon>
        <taxon>eudicotyledons</taxon>
        <taxon>Gunneridae</taxon>
        <taxon>Pentapetalae</taxon>
        <taxon>rosids</taxon>
        <taxon>malvids</taxon>
        <taxon>Brassicales</taxon>
        <taxon>Brassicaceae</taxon>
        <taxon>Brassiceae</taxon>
        <taxon>Brassica</taxon>
    </lineage>
</organism>
<dbReference type="InterPro" id="IPR036047">
    <property type="entry name" value="F-box-like_dom_sf"/>
</dbReference>
<dbReference type="Pfam" id="PF03478">
    <property type="entry name" value="Beta-prop_KIB1-4"/>
    <property type="match status" value="1"/>
</dbReference>
<feature type="domain" description="F-box" evidence="1">
    <location>
        <begin position="19"/>
        <end position="58"/>
    </location>
</feature>
<dbReference type="PANTHER" id="PTHR33127:SF62">
    <property type="entry name" value="BNAA09G35900D PROTEIN"/>
    <property type="match status" value="1"/>
</dbReference>
<dbReference type="SUPFAM" id="SSF81383">
    <property type="entry name" value="F-box domain"/>
    <property type="match status" value="1"/>
</dbReference>
<evidence type="ECO:0000313" key="3">
    <source>
        <dbReference type="EMBL" id="RID47280.1"/>
    </source>
</evidence>
<dbReference type="AlphaFoldDB" id="A0A397Y8J3"/>
<evidence type="ECO:0000313" key="4">
    <source>
        <dbReference type="Proteomes" id="UP000264353"/>
    </source>
</evidence>
<name>A0A397Y8J3_BRACM</name>
<dbReference type="SUPFAM" id="SSF50965">
    <property type="entry name" value="Galactose oxidase, central domain"/>
    <property type="match status" value="1"/>
</dbReference>